<feature type="transmembrane region" description="Helical" evidence="1">
    <location>
        <begin position="12"/>
        <end position="32"/>
    </location>
</feature>
<evidence type="ECO:0000256" key="1">
    <source>
        <dbReference type="SAM" id="Phobius"/>
    </source>
</evidence>
<proteinExistence type="predicted"/>
<reference evidence="2" key="1">
    <citation type="submission" date="2017-10" db="EMBL/GenBank/DDBJ databases">
        <title>Ascovirus isolated from Spodoptera litura (Noctuidae: Lepidoptera) transmitted by generalist endoparasitoid Meteorus pulchricornis (Braconidae: Hymenoptera).</title>
        <authorList>
            <person name="Arai E."/>
            <person name="Ishii K."/>
            <person name="Ishii H."/>
            <person name="Kunimi Y."/>
            <person name="Inoue M.N."/>
            <person name="Makiyama N."/>
            <person name="Sagawa S."/>
            <person name="Nakai M."/>
        </authorList>
    </citation>
    <scope>NUCLEOTIDE SEQUENCE [LARGE SCALE GENOMIC DNA]</scope>
    <source>
        <strain evidence="2">ENT01</strain>
    </source>
</reference>
<dbReference type="EMBL" id="LC332918">
    <property type="protein sequence ID" value="BBB16479.1"/>
    <property type="molecule type" value="Genomic_DNA"/>
</dbReference>
<sequence length="63" mass="7741">MFKCICKRILIKYLFAYSLFDFILMSTMNTYLRLEFQIFVEQKFSRRYYFCIRSPKGITKASQ</sequence>
<name>A0A2Z5V6X1_9VIRU</name>
<organism evidence="2">
    <name type="scientific">Heliothis virescens ascovirus 3j</name>
    <dbReference type="NCBI Taxonomy" id="1561067"/>
    <lineage>
        <taxon>Viruses</taxon>
        <taxon>Varidnaviria</taxon>
        <taxon>Bamfordvirae</taxon>
        <taxon>Nucleocytoviricota</taxon>
        <taxon>Megaviricetes</taxon>
        <taxon>Pimascovirales</taxon>
        <taxon>Pimascovirales incertae sedis</taxon>
        <taxon>Ascoviridae</taxon>
        <taxon>Ascovirus</taxon>
    </lineage>
</organism>
<protein>
    <submittedName>
        <fullName evidence="2">Uncharacterized protein</fullName>
    </submittedName>
</protein>
<keyword evidence="1" id="KW-0812">Transmembrane</keyword>
<keyword evidence="1" id="KW-1133">Transmembrane helix</keyword>
<accession>A0A2Z5V6X1</accession>
<evidence type="ECO:0000313" key="2">
    <source>
        <dbReference type="EMBL" id="BBB16479.1"/>
    </source>
</evidence>
<dbReference type="Proteomes" id="UP000317522">
    <property type="component" value="Segment"/>
</dbReference>
<keyword evidence="1" id="KW-0472">Membrane</keyword>